<evidence type="ECO:0000259" key="1">
    <source>
        <dbReference type="Pfam" id="PF04149"/>
    </source>
</evidence>
<keyword evidence="3" id="KW-1185">Reference proteome</keyword>
<name>A0ABP4H4B8_9PSEU</name>
<organism evidence="2 3">
    <name type="scientific">Prauserella halophila</name>
    <dbReference type="NCBI Taxonomy" id="185641"/>
    <lineage>
        <taxon>Bacteria</taxon>
        <taxon>Bacillati</taxon>
        <taxon>Actinomycetota</taxon>
        <taxon>Actinomycetes</taxon>
        <taxon>Pseudonocardiales</taxon>
        <taxon>Pseudonocardiaceae</taxon>
        <taxon>Prauserella</taxon>
    </lineage>
</organism>
<proteinExistence type="predicted"/>
<dbReference type="EMBL" id="BAAALN010000010">
    <property type="protein sequence ID" value="GAA1245091.1"/>
    <property type="molecule type" value="Genomic_DNA"/>
</dbReference>
<feature type="domain" description="DUF397" evidence="1">
    <location>
        <begin position="12"/>
        <end position="67"/>
    </location>
</feature>
<comment type="caution">
    <text evidence="2">The sequence shown here is derived from an EMBL/GenBank/DDBJ whole genome shotgun (WGS) entry which is preliminary data.</text>
</comment>
<sequence>MNTAPPSFAEVEFRKATRSEPDKECVRVARRDGWVELRDDKTVFGAAEDQRLVFTAEEFDAYLAGARAGEPEGLCLEMVRRTDGTYVFRRRGGAVELVFTAAEVAAFQDGIVKHEFDAIAYAAA</sequence>
<dbReference type="RefSeq" id="WP_253866168.1">
    <property type="nucleotide sequence ID" value="NZ_BAAALN010000010.1"/>
</dbReference>
<protein>
    <recommendedName>
        <fullName evidence="1">DUF397 domain-containing protein</fullName>
    </recommendedName>
</protein>
<dbReference type="Pfam" id="PF04149">
    <property type="entry name" value="DUF397"/>
    <property type="match status" value="1"/>
</dbReference>
<reference evidence="3" key="1">
    <citation type="journal article" date="2019" name="Int. J. Syst. Evol. Microbiol.">
        <title>The Global Catalogue of Microorganisms (GCM) 10K type strain sequencing project: providing services to taxonomists for standard genome sequencing and annotation.</title>
        <authorList>
            <consortium name="The Broad Institute Genomics Platform"/>
            <consortium name="The Broad Institute Genome Sequencing Center for Infectious Disease"/>
            <person name="Wu L."/>
            <person name="Ma J."/>
        </authorList>
    </citation>
    <scope>NUCLEOTIDE SEQUENCE [LARGE SCALE GENOMIC DNA]</scope>
    <source>
        <strain evidence="3">JCM 13023</strain>
    </source>
</reference>
<evidence type="ECO:0000313" key="2">
    <source>
        <dbReference type="EMBL" id="GAA1245091.1"/>
    </source>
</evidence>
<dbReference type="InterPro" id="IPR007278">
    <property type="entry name" value="DUF397"/>
</dbReference>
<gene>
    <name evidence="2" type="ORF">GCM10009676_33750</name>
</gene>
<dbReference type="Proteomes" id="UP001500653">
    <property type="component" value="Unassembled WGS sequence"/>
</dbReference>
<evidence type="ECO:0000313" key="3">
    <source>
        <dbReference type="Proteomes" id="UP001500653"/>
    </source>
</evidence>
<accession>A0ABP4H4B8</accession>